<dbReference type="InterPro" id="IPR002737">
    <property type="entry name" value="MEMO1_fam"/>
</dbReference>
<dbReference type="InterPro" id="IPR002733">
    <property type="entry name" value="AMMECR1_domain"/>
</dbReference>
<dbReference type="InterPro" id="IPR036071">
    <property type="entry name" value="AMMECR1_dom_sf"/>
</dbReference>
<dbReference type="InterPro" id="IPR027485">
    <property type="entry name" value="AMMECR1_N"/>
</dbReference>
<dbReference type="AlphaFoldDB" id="A0A931NKB1"/>
<feature type="domain" description="AMMECR1" evidence="3">
    <location>
        <begin position="278"/>
        <end position="457"/>
    </location>
</feature>
<evidence type="ECO:0000256" key="2">
    <source>
        <dbReference type="HAMAP-Rule" id="MF_00055"/>
    </source>
</evidence>
<accession>A0A931NKB1</accession>
<organism evidence="4 5">
    <name type="scientific">Inhella proteolytica</name>
    <dbReference type="NCBI Taxonomy" id="2795029"/>
    <lineage>
        <taxon>Bacteria</taxon>
        <taxon>Pseudomonadati</taxon>
        <taxon>Pseudomonadota</taxon>
        <taxon>Betaproteobacteria</taxon>
        <taxon>Burkholderiales</taxon>
        <taxon>Sphaerotilaceae</taxon>
        <taxon>Inhella</taxon>
    </lineage>
</organism>
<proteinExistence type="inferred from homology"/>
<dbReference type="NCBIfam" id="TIGR00296">
    <property type="entry name" value="TIGR00296 family protein"/>
    <property type="match status" value="1"/>
</dbReference>
<dbReference type="Gene3D" id="3.30.1490.150">
    <property type="entry name" value="Hypothetical protein ph0010, domain 2"/>
    <property type="match status" value="1"/>
</dbReference>
<dbReference type="PANTHER" id="PTHR11060:SF0">
    <property type="entry name" value="PROTEIN MEMO1"/>
    <property type="match status" value="1"/>
</dbReference>
<dbReference type="NCBIfam" id="TIGR04336">
    <property type="entry name" value="AmmeMemoSam_B"/>
    <property type="match status" value="1"/>
</dbReference>
<dbReference type="InterPro" id="IPR023473">
    <property type="entry name" value="AMMECR1"/>
</dbReference>
<dbReference type="Pfam" id="PF01875">
    <property type="entry name" value="Memo"/>
    <property type="match status" value="1"/>
</dbReference>
<dbReference type="InterPro" id="IPR027623">
    <property type="entry name" value="AmmeMemoSam_A"/>
</dbReference>
<evidence type="ECO:0000313" key="4">
    <source>
        <dbReference type="EMBL" id="MBH9579515.1"/>
    </source>
</evidence>
<gene>
    <name evidence="4" type="primary">amrB</name>
    <name evidence="4" type="ORF">I7X39_21670</name>
</gene>
<evidence type="ECO:0000256" key="1">
    <source>
        <dbReference type="ARBA" id="ARBA00006315"/>
    </source>
</evidence>
<sequence>METTTLRPAAVAGRFYPGQPEALRTTLDELMAGVRTQPLPRAPKVLVVPHAGYIYSGAVAASGYASLQRLAGRVRRVILLGPAHRVAVQGIAAPSVAAFDSPLGPVPIDRAALAALADLPFVGVSDAVHEQEHALEVQLPFLQQVLGPFQLLPLAVGRASPQQVAQLLERLWGGEETLIVISTDLSHYLPYAEARAKDQGTIEQVLRLDPTLTHDQACGATPLAGALLAARAHGLQPRLLDLRNSGDTAGDKSRVVGYAALVFEPGAAAPAQAEDLQGLGRALLTQARHQIASALGLESPAPADHPLLDKPGAVFVTLNRQGRLRGCIGSLVATRPLGEDVRQHALNAAFKDPRFPPLSAEEWPDTEVEISLLAPPEPFPVASEAEACAQLRPGKDGVILSWQGHRATFLPQVWEQLPEPRAFLAALKRKAGLAADFWAEDLQLQRYRVRKFVAAKG</sequence>
<dbReference type="CDD" id="cd07361">
    <property type="entry name" value="MEMO_like"/>
    <property type="match status" value="1"/>
</dbReference>
<dbReference type="SUPFAM" id="SSF143447">
    <property type="entry name" value="AMMECR1-like"/>
    <property type="match status" value="1"/>
</dbReference>
<dbReference type="PROSITE" id="PS51112">
    <property type="entry name" value="AMMECR1"/>
    <property type="match status" value="1"/>
</dbReference>
<dbReference type="PANTHER" id="PTHR11060">
    <property type="entry name" value="PROTEIN MEMO1"/>
    <property type="match status" value="1"/>
</dbReference>
<evidence type="ECO:0000313" key="5">
    <source>
        <dbReference type="Proteomes" id="UP000613266"/>
    </source>
</evidence>
<dbReference type="Gene3D" id="3.40.830.10">
    <property type="entry name" value="LigB-like"/>
    <property type="match status" value="1"/>
</dbReference>
<dbReference type="NCBIfam" id="TIGR04335">
    <property type="entry name" value="AmmeMemoSam_A"/>
    <property type="match status" value="1"/>
</dbReference>
<protein>
    <recommendedName>
        <fullName evidence="2">MEMO1 family protein I7X39_21670</fullName>
    </recommendedName>
</protein>
<dbReference type="Pfam" id="PF01871">
    <property type="entry name" value="AMMECR1"/>
    <property type="match status" value="1"/>
</dbReference>
<dbReference type="RefSeq" id="WP_198113464.1">
    <property type="nucleotide sequence ID" value="NZ_JAEDAK010000024.1"/>
</dbReference>
<keyword evidence="5" id="KW-1185">Reference proteome</keyword>
<evidence type="ECO:0000259" key="3">
    <source>
        <dbReference type="PROSITE" id="PS51112"/>
    </source>
</evidence>
<reference evidence="4" key="1">
    <citation type="submission" date="2020-12" db="EMBL/GenBank/DDBJ databases">
        <title>The genome sequence of Inhella sp. 1Y17.</title>
        <authorList>
            <person name="Liu Y."/>
        </authorList>
    </citation>
    <scope>NUCLEOTIDE SEQUENCE</scope>
    <source>
        <strain evidence="4">1Y17</strain>
    </source>
</reference>
<comment type="caution">
    <text evidence="4">The sequence shown here is derived from an EMBL/GenBank/DDBJ whole genome shotgun (WGS) entry which is preliminary data.</text>
</comment>
<comment type="similarity">
    <text evidence="1 2">Belongs to the MEMO1 family.</text>
</comment>
<dbReference type="Gene3D" id="3.30.700.20">
    <property type="entry name" value="Hypothetical protein ph0010, domain 1"/>
    <property type="match status" value="1"/>
</dbReference>
<name>A0A931NKB1_9BURK</name>
<dbReference type="HAMAP" id="MF_00055">
    <property type="entry name" value="MEMO1"/>
    <property type="match status" value="1"/>
</dbReference>
<dbReference type="EMBL" id="JAEDAK010000024">
    <property type="protein sequence ID" value="MBH9579515.1"/>
    <property type="molecule type" value="Genomic_DNA"/>
</dbReference>
<dbReference type="Proteomes" id="UP000613266">
    <property type="component" value="Unassembled WGS sequence"/>
</dbReference>